<dbReference type="OrthoDB" id="5835829at2759"/>
<dbReference type="PANTHER" id="PTHR48048">
    <property type="entry name" value="GLYCOSYLTRANSFERASE"/>
    <property type="match status" value="1"/>
</dbReference>
<protein>
    <submittedName>
        <fullName evidence="3">UDP-glucose flavonoid</fullName>
    </submittedName>
</protein>
<dbReference type="EMBL" id="SWLB01000020">
    <property type="protein sequence ID" value="KAF3325455.1"/>
    <property type="molecule type" value="Genomic_DNA"/>
</dbReference>
<organism evidence="3 4">
    <name type="scientific">Carex littledalei</name>
    <dbReference type="NCBI Taxonomy" id="544730"/>
    <lineage>
        <taxon>Eukaryota</taxon>
        <taxon>Viridiplantae</taxon>
        <taxon>Streptophyta</taxon>
        <taxon>Embryophyta</taxon>
        <taxon>Tracheophyta</taxon>
        <taxon>Spermatophyta</taxon>
        <taxon>Magnoliopsida</taxon>
        <taxon>Liliopsida</taxon>
        <taxon>Poales</taxon>
        <taxon>Cyperaceae</taxon>
        <taxon>Cyperoideae</taxon>
        <taxon>Cariceae</taxon>
        <taxon>Carex</taxon>
        <taxon>Carex subgen. Euthyceras</taxon>
    </lineage>
</organism>
<dbReference type="Proteomes" id="UP000623129">
    <property type="component" value="Unassembled WGS sequence"/>
</dbReference>
<dbReference type="AlphaFoldDB" id="A0A833VGN8"/>
<comment type="caution">
    <text evidence="3">The sequence shown here is derived from an EMBL/GenBank/DDBJ whole genome shotgun (WGS) entry which is preliminary data.</text>
</comment>
<evidence type="ECO:0000256" key="1">
    <source>
        <dbReference type="ARBA" id="ARBA00009995"/>
    </source>
</evidence>
<proteinExistence type="inferred from homology"/>
<dbReference type="GO" id="GO:0035251">
    <property type="term" value="F:UDP-glucosyltransferase activity"/>
    <property type="evidence" value="ECO:0007669"/>
    <property type="project" value="InterPro"/>
</dbReference>
<evidence type="ECO:0000256" key="2">
    <source>
        <dbReference type="ARBA" id="ARBA00022676"/>
    </source>
</evidence>
<dbReference type="InterPro" id="IPR050481">
    <property type="entry name" value="UDP-glycosyltransf_plant"/>
</dbReference>
<evidence type="ECO:0000313" key="4">
    <source>
        <dbReference type="Proteomes" id="UP000623129"/>
    </source>
</evidence>
<name>A0A833VGN8_9POAL</name>
<dbReference type="PANTHER" id="PTHR48048:SF30">
    <property type="entry name" value="GLYCOSYLTRANSFERASE"/>
    <property type="match status" value="1"/>
</dbReference>
<sequence length="165" mass="18428">MSNNRWCLFFMPIWPPGHTIPMVEAAKRLLQCNSTSSNSLSITFLLMQTPTADSMSSITESYLRSVDYLNLPINFQQLPAVKPPAQFDDPEEFITIFVQLHLPHVKDAIVASASKVAALVLDPFATSLIDLGNELNIPCYIFHTSNAAFLSLLLHLPNLDEKIKQ</sequence>
<dbReference type="Gene3D" id="3.40.50.2000">
    <property type="entry name" value="Glycogen Phosphorylase B"/>
    <property type="match status" value="1"/>
</dbReference>
<gene>
    <name evidence="3" type="ORF">FCM35_KLT10526</name>
</gene>
<evidence type="ECO:0000313" key="3">
    <source>
        <dbReference type="EMBL" id="KAF3325455.1"/>
    </source>
</evidence>
<keyword evidence="4" id="KW-1185">Reference proteome</keyword>
<keyword evidence="2" id="KW-0328">Glycosyltransferase</keyword>
<keyword evidence="2" id="KW-0808">Transferase</keyword>
<dbReference type="SUPFAM" id="SSF53756">
    <property type="entry name" value="UDP-Glycosyltransferase/glycogen phosphorylase"/>
    <property type="match status" value="1"/>
</dbReference>
<comment type="similarity">
    <text evidence="1">Belongs to the UDP-glycosyltransferase family.</text>
</comment>
<reference evidence="3" key="1">
    <citation type="submission" date="2020-01" db="EMBL/GenBank/DDBJ databases">
        <title>Genome sequence of Kobresia littledalei, the first chromosome-level genome in the family Cyperaceae.</title>
        <authorList>
            <person name="Qu G."/>
        </authorList>
    </citation>
    <scope>NUCLEOTIDE SEQUENCE</scope>
    <source>
        <strain evidence="3">C.B.Clarke</strain>
        <tissue evidence="3">Leaf</tissue>
    </source>
</reference>
<accession>A0A833VGN8</accession>